<dbReference type="Pfam" id="PF12796">
    <property type="entry name" value="Ank_2"/>
    <property type="match status" value="1"/>
</dbReference>
<keyword evidence="4" id="KW-0067">ATP-binding</keyword>
<dbReference type="PANTHER" id="PTHR18934">
    <property type="entry name" value="ATP-DEPENDENT RNA HELICASE"/>
    <property type="match status" value="1"/>
</dbReference>
<keyword evidence="14" id="KW-1185">Reference proteome</keyword>
<dbReference type="Gene3D" id="3.90.228.10">
    <property type="match status" value="1"/>
</dbReference>
<evidence type="ECO:0000313" key="12">
    <source>
        <dbReference type="EMBL" id="CAF1111353.1"/>
    </source>
</evidence>
<dbReference type="Pfam" id="PF00644">
    <property type="entry name" value="PARP"/>
    <property type="match status" value="1"/>
</dbReference>
<keyword evidence="3" id="KW-0347">Helicase</keyword>
<gene>
    <name evidence="12" type="ORF">GPM918_LOCUS19249</name>
    <name evidence="13" type="ORF">SRO942_LOCUS19246</name>
</gene>
<dbReference type="InterPro" id="IPR002110">
    <property type="entry name" value="Ankyrin_rpt"/>
</dbReference>
<feature type="compositionally biased region" description="Acidic residues" evidence="8">
    <location>
        <begin position="534"/>
        <end position="544"/>
    </location>
</feature>
<dbReference type="PROSITE" id="PS51194">
    <property type="entry name" value="HELICASE_CTER"/>
    <property type="match status" value="1"/>
</dbReference>
<dbReference type="PROSITE" id="PS50088">
    <property type="entry name" value="ANK_REPEAT"/>
    <property type="match status" value="1"/>
</dbReference>
<keyword evidence="1" id="KW-0547">Nucleotide-binding</keyword>
<feature type="compositionally biased region" description="Low complexity" evidence="8">
    <location>
        <begin position="568"/>
        <end position="579"/>
    </location>
</feature>
<evidence type="ECO:0000259" key="9">
    <source>
        <dbReference type="PROSITE" id="PS51059"/>
    </source>
</evidence>
<keyword evidence="2" id="KW-0378">Hydrolase</keyword>
<dbReference type="Proteomes" id="UP000663829">
    <property type="component" value="Unassembled WGS sequence"/>
</dbReference>
<evidence type="ECO:0000256" key="8">
    <source>
        <dbReference type="SAM" id="MobiDB-lite"/>
    </source>
</evidence>
<keyword evidence="5" id="KW-0040">ANK repeat</keyword>
<organism evidence="12 14">
    <name type="scientific">Didymodactylos carnosus</name>
    <dbReference type="NCBI Taxonomy" id="1234261"/>
    <lineage>
        <taxon>Eukaryota</taxon>
        <taxon>Metazoa</taxon>
        <taxon>Spiralia</taxon>
        <taxon>Gnathifera</taxon>
        <taxon>Rotifera</taxon>
        <taxon>Eurotatoria</taxon>
        <taxon>Bdelloidea</taxon>
        <taxon>Philodinida</taxon>
        <taxon>Philodinidae</taxon>
        <taxon>Didymodactylos</taxon>
    </lineage>
</organism>
<dbReference type="SUPFAM" id="SSF56399">
    <property type="entry name" value="ADP-ribosylation"/>
    <property type="match status" value="1"/>
</dbReference>
<feature type="domain" description="PARP catalytic" evidence="9">
    <location>
        <begin position="2048"/>
        <end position="2239"/>
    </location>
</feature>
<evidence type="ECO:0000256" key="4">
    <source>
        <dbReference type="ARBA" id="ARBA00022840"/>
    </source>
</evidence>
<evidence type="ECO:0000313" key="13">
    <source>
        <dbReference type="EMBL" id="CAF3875705.1"/>
    </source>
</evidence>
<evidence type="ECO:0000259" key="11">
    <source>
        <dbReference type="PROSITE" id="PS51194"/>
    </source>
</evidence>
<evidence type="ECO:0000256" key="1">
    <source>
        <dbReference type="ARBA" id="ARBA00022741"/>
    </source>
</evidence>
<dbReference type="SMART" id="SM00487">
    <property type="entry name" value="DEXDc"/>
    <property type="match status" value="1"/>
</dbReference>
<dbReference type="GO" id="GO:0005524">
    <property type="term" value="F:ATP binding"/>
    <property type="evidence" value="ECO:0007669"/>
    <property type="project" value="UniProtKB-KW"/>
</dbReference>
<feature type="repeat" description="ANK" evidence="5">
    <location>
        <begin position="215"/>
        <end position="247"/>
    </location>
</feature>
<evidence type="ECO:0000313" key="14">
    <source>
        <dbReference type="Proteomes" id="UP000663829"/>
    </source>
</evidence>
<dbReference type="PANTHER" id="PTHR18934:SF91">
    <property type="entry name" value="PRE-MRNA-SPLICING FACTOR ATP-DEPENDENT RNA HELICASE PRP16"/>
    <property type="match status" value="1"/>
</dbReference>
<dbReference type="EMBL" id="CAJNOQ010005783">
    <property type="protein sequence ID" value="CAF1111353.1"/>
    <property type="molecule type" value="Genomic_DNA"/>
</dbReference>
<dbReference type="InterPro" id="IPR027417">
    <property type="entry name" value="P-loop_NTPase"/>
</dbReference>
<keyword evidence="6" id="KW-0808">Transferase</keyword>
<dbReference type="Gene3D" id="1.25.40.20">
    <property type="entry name" value="Ankyrin repeat-containing domain"/>
    <property type="match status" value="1"/>
</dbReference>
<dbReference type="GO" id="GO:0016787">
    <property type="term" value="F:hydrolase activity"/>
    <property type="evidence" value="ECO:0007669"/>
    <property type="project" value="UniProtKB-KW"/>
</dbReference>
<evidence type="ECO:0000256" key="5">
    <source>
        <dbReference type="PROSITE-ProRule" id="PRU00023"/>
    </source>
</evidence>
<dbReference type="PROSITE" id="PS51059">
    <property type="entry name" value="PARP_CATALYTIC"/>
    <property type="match status" value="1"/>
</dbReference>
<dbReference type="SUPFAM" id="SSF52540">
    <property type="entry name" value="P-loop containing nucleoside triphosphate hydrolases"/>
    <property type="match status" value="1"/>
</dbReference>
<feature type="coiled-coil region" evidence="7">
    <location>
        <begin position="650"/>
        <end position="733"/>
    </location>
</feature>
<evidence type="ECO:0000256" key="6">
    <source>
        <dbReference type="RuleBase" id="RU362114"/>
    </source>
</evidence>
<dbReference type="GO" id="GO:0003950">
    <property type="term" value="F:NAD+ poly-ADP-ribosyltransferase activity"/>
    <property type="evidence" value="ECO:0007669"/>
    <property type="project" value="UniProtKB-UniRule"/>
</dbReference>
<dbReference type="InterPro" id="IPR001650">
    <property type="entry name" value="Helicase_C-like"/>
</dbReference>
<feature type="domain" description="Helicase C-terminal" evidence="11">
    <location>
        <begin position="1193"/>
        <end position="1362"/>
    </location>
</feature>
<dbReference type="SUPFAM" id="SSF48403">
    <property type="entry name" value="Ankyrin repeat"/>
    <property type="match status" value="1"/>
</dbReference>
<comment type="caution">
    <text evidence="12">The sequence shown here is derived from an EMBL/GenBank/DDBJ whole genome shotgun (WGS) entry which is preliminary data.</text>
</comment>
<reference evidence="12" key="1">
    <citation type="submission" date="2021-02" db="EMBL/GenBank/DDBJ databases">
        <authorList>
            <person name="Nowell W R."/>
        </authorList>
    </citation>
    <scope>NUCLEOTIDE SEQUENCE</scope>
</reference>
<dbReference type="InterPro" id="IPR036770">
    <property type="entry name" value="Ankyrin_rpt-contain_sf"/>
</dbReference>
<name>A0A814PWA5_9BILA</name>
<dbReference type="PROSITE" id="PS51192">
    <property type="entry name" value="HELICASE_ATP_BIND_1"/>
    <property type="match status" value="1"/>
</dbReference>
<evidence type="ECO:0000256" key="2">
    <source>
        <dbReference type="ARBA" id="ARBA00022801"/>
    </source>
</evidence>
<evidence type="ECO:0000256" key="3">
    <source>
        <dbReference type="ARBA" id="ARBA00022806"/>
    </source>
</evidence>
<dbReference type="Proteomes" id="UP000681722">
    <property type="component" value="Unassembled WGS sequence"/>
</dbReference>
<dbReference type="SMART" id="SM00248">
    <property type="entry name" value="ANK"/>
    <property type="match status" value="2"/>
</dbReference>
<proteinExistence type="predicted"/>
<protein>
    <recommendedName>
        <fullName evidence="6">Poly [ADP-ribose] polymerase</fullName>
        <shortName evidence="6">PARP</shortName>
        <ecNumber evidence="6">2.4.2.-</ecNumber>
    </recommendedName>
</protein>
<evidence type="ECO:0000259" key="10">
    <source>
        <dbReference type="PROSITE" id="PS51192"/>
    </source>
</evidence>
<dbReference type="EC" id="2.4.2.-" evidence="6"/>
<accession>A0A814PWA5</accession>
<keyword evidence="6" id="KW-0328">Glycosyltransferase</keyword>
<dbReference type="InterPro" id="IPR012317">
    <property type="entry name" value="Poly(ADP-ribose)pol_cat_dom"/>
</dbReference>
<dbReference type="GO" id="GO:0004386">
    <property type="term" value="F:helicase activity"/>
    <property type="evidence" value="ECO:0007669"/>
    <property type="project" value="UniProtKB-KW"/>
</dbReference>
<dbReference type="Pfam" id="PF00271">
    <property type="entry name" value="Helicase_C"/>
    <property type="match status" value="1"/>
</dbReference>
<sequence>MAGTGDEKQLKRCVTAIIEAVQESITKLQPQQQTSNPDTLLTNSTLNYNINTFTVNVEEDELIDTLTTRIESILNQYIPYLTQTCQKYLLHFLHQYHYDQDERKFNDSLTLNDLHPFLRELQGVLASVDAFLAAWEGKLSSVRDFIKAYPTFKDKPGLWGTTLLYSTAKNNHMSLVEYLVTSAHCSVNTQNQQHLEKALSASIITAKDFTVSPTAASTALHGACFNGHLEIVKYLIKHGADYFIKNHAQETPIMNGESRPEIKQFFQDFLIPGYSRSLNNFPDEPILEEPILARSGQQEVDCVWEYKPFLDQKWFKFPASESSEIHQSLIVAPDQQFKSEVHLRVRQGVYSVSTIQFIRSGKDLDQQNLAWVRCRGSSILNFDIYSLWQMMFMKHPQADQSASPSLKNFDIPTIYDSEFKIQLNSWYNCDAKTNSRLDHAMNYRQKIIPLDLDFITDDEVKFNLHEFTFTNDQKSVLGFIRWIPKLISNNEQNKNKITNIDNFQTLTNLNPIPLTRRHLNEVLQASNTSTTEEQLTEDINEDDSTLQSMSNEDDDTDTLENRNKTTQSSDSGIWSISDSTNNDDTVPFNTVSTLQQQTVLTTTSKITTDGKSDDSLSDLKINDYFNETVAMARPAQQSSLLERSDSSLNLQATAALTAQLEEENKELKAKLAAETASVQEQLNLNVQRTAEQERRLAEAMEEIDRMHTEQKKMEEKEAKIQQIAKTIKTIEYNNIPTQIIHDFITPKFNLVLDWLRKTKKLDEFFYDKIPKMTFREQNNTYTVTISGFQVHHDSFKAVLNRISTLSNVTQSAKDFYQRHLNRLTRAITNALFQVNSRTRNWRNYAKCLVQLLQEKNTEHSKLFNDYINQKSKILTEQSISDSSTKPWIELKTQTNNFMKQYPFVNEIETLKHQALEEFIKQNISFQRLKLDKKPTEKSISVVKDFIEKVKAVFKTNAEYTGHELKHFSLIPELLQRIMIYYCCFLIQLPLYESAKELLEKIEKNTVITIATSTGSGKSTLLPALLIAEGYDKVIVTQPRRLPCTLISKRVNETMRTETGSLSEKLAGWAVSGAQGNPKAKILYLTDGLLKERLLYDENFITTQTRLNKSIVFFIDEVHERSVNIDLCLALLARLLSLKPELKSKLKVIISSATLDASVPTLYRNIQQLRFDEFTMPAMGTLHTVIKLPRPNENIVDIVLELCKKRQRHDQILCFVNSVSDVNQCCRLLAEISRGTIIAYPLIQSQSSAVQQQNIEHGSIFFSTTVAETSLTFPSLKYVVDTGMINIPVYDLQSKQTVLKEVRAAESTIKQRLGRLGRTKPGEYYSLYDFKVEDKRFPTPQICQSDLMNIEFSLRKSPLKNGLNYLAAFLPDKPSPQAINMTVNELRKLKHQDVRKADTVLRDILEGHSDQFTNHGKSLAKLPDFGSLAMSKSVLAALRDYSSGRDLICLSSILSVLNTTALLKALPQNLKSPEGDFMTLLNVMNAILLVKQSVQAQQFNLERVCQAKGLLGIKHILGQALRRYTSLEKSFNLSNDFRERAQVKSDNWEFIAKALLAGYSDNVFVSMKELQGRIHRFSRYKDTTDIAVLDLQSTLTRPISLAPVSLVLARDIRYSTAIRSTAVLSFVGEIKPVWIEYNLERKVTLNNEEETKLNSNNIFSNALSTFSHKINMQLSNQTLSLKGPSGVVLNAELHLRQQMVTELKFELKNANPPNTTLHTNLSRNLESVMKMTRIFNPMKWRWEAQKQVKITINSNTATKICEITVEGRDSENQKVKNEFDSFLTWLQNCAVIRHPNAGVSPRILRPQMRKTCLDIEERISHVTDSKRTLVDLWNGVKGSKATRETRMEVVAWIALCKFDCKLEGGFVRDWVVGNYTAPPATLRTNPKGWIEYQTNSKKDLIPYMNREVIPADLDCHLPSHAYFDIDKFQDELHKFDMKCKVFREDWRYVLLLDEDAKTGPFTMDLIEPHVALTHDRIDFDVNNLSLEKDYTHELGMRVDIQQKPYAIELETIVDNIKNKRFQVLRPIDKHMNDRINKMTNIRHWTQLGQPFSFIPQPLPKYYAVLVPLPSSSNLYQGLVTQMRTIGTIQIVAIEQIKNPLLEDAYEAMKKLIAKQCKGFNPNERELFHGTKDDGINGITEDGFDDRFFNPKGAWGHGAYFADDPRKSHAYTAPDATDQTRVMYYNKVLLGVESMMTAVDQTLVSAPRGFHCVHGTGFQYHEYIVYRYGQALPYLKIIYKG</sequence>
<dbReference type="GO" id="GO:0003723">
    <property type="term" value="F:RNA binding"/>
    <property type="evidence" value="ECO:0007669"/>
    <property type="project" value="TreeGrafter"/>
</dbReference>
<dbReference type="Gene3D" id="3.40.50.300">
    <property type="entry name" value="P-loop containing nucleotide triphosphate hydrolases"/>
    <property type="match status" value="2"/>
</dbReference>
<keyword evidence="6" id="KW-0520">NAD</keyword>
<dbReference type="InterPro" id="IPR014001">
    <property type="entry name" value="Helicase_ATP-bd"/>
</dbReference>
<dbReference type="PROSITE" id="PS50297">
    <property type="entry name" value="ANK_REP_REGION"/>
    <property type="match status" value="1"/>
</dbReference>
<dbReference type="EMBL" id="CAJOBC010005783">
    <property type="protein sequence ID" value="CAF3875705.1"/>
    <property type="molecule type" value="Genomic_DNA"/>
</dbReference>
<keyword evidence="7" id="KW-0175">Coiled coil</keyword>
<evidence type="ECO:0000256" key="7">
    <source>
        <dbReference type="SAM" id="Coils"/>
    </source>
</evidence>
<feature type="region of interest" description="Disordered" evidence="8">
    <location>
        <begin position="526"/>
        <end position="582"/>
    </location>
</feature>
<feature type="domain" description="Helicase ATP-binding" evidence="10">
    <location>
        <begin position="998"/>
        <end position="1172"/>
    </location>
</feature>
<dbReference type="OrthoDB" id="9986332at2759"/>